<dbReference type="Gene3D" id="1.10.860.10">
    <property type="entry name" value="DNAb Helicase, Chain A"/>
    <property type="match status" value="1"/>
</dbReference>
<proteinExistence type="inferred from homology"/>
<feature type="non-terminal residue" evidence="12">
    <location>
        <position position="291"/>
    </location>
</feature>
<keyword evidence="2" id="KW-0235">DNA replication</keyword>
<dbReference type="InterPro" id="IPR036185">
    <property type="entry name" value="DNA_heli_DnaB-like_N_sf"/>
</dbReference>
<evidence type="ECO:0000256" key="5">
    <source>
        <dbReference type="ARBA" id="ARBA00022806"/>
    </source>
</evidence>
<dbReference type="InterPro" id="IPR007694">
    <property type="entry name" value="DNA_helicase_DnaB-like_C"/>
</dbReference>
<evidence type="ECO:0000256" key="10">
    <source>
        <dbReference type="ARBA" id="ARBA00048954"/>
    </source>
</evidence>
<sequence>MSLYSVKVEKHVLAGLLKHPDALPDIDTYLTVEDFYNEVHQVIYSVIRSSVISGERVDKVLVSDKLSNLGITAKDEVNIFEYIDAISFIPVQRDAIVNLAKELIKYRIRREIFETANDIQSYVKSSGDDKVEDIVSKADSIYSNKILSYELDAAPENVFDRLESMVEERGENQTDETGLITPYPEFNRLFGGLRDANIYAVCSRPAQGKTTFINDICLGTGILNKIPVLVLDTEMSTEEIQFRMAAAQTGVPLWYVETGKWRNNQDMFDKIRNYFSNLEKHKYFHYHVRNK</sequence>
<accession>A0A382MF20</accession>
<keyword evidence="3" id="KW-0547">Nucleotide-binding</keyword>
<dbReference type="PANTHER" id="PTHR30153">
    <property type="entry name" value="REPLICATIVE DNA HELICASE DNAB"/>
    <property type="match status" value="1"/>
</dbReference>
<name>A0A382MF20_9ZZZZ</name>
<dbReference type="InterPro" id="IPR007693">
    <property type="entry name" value="DNA_helicase_DnaB-like_N"/>
</dbReference>
<dbReference type="GO" id="GO:0005524">
    <property type="term" value="F:ATP binding"/>
    <property type="evidence" value="ECO:0007669"/>
    <property type="project" value="UniProtKB-KW"/>
</dbReference>
<dbReference type="GO" id="GO:0043139">
    <property type="term" value="F:5'-3' DNA helicase activity"/>
    <property type="evidence" value="ECO:0007669"/>
    <property type="project" value="UniProtKB-EC"/>
</dbReference>
<evidence type="ECO:0000259" key="11">
    <source>
        <dbReference type="PROSITE" id="PS51199"/>
    </source>
</evidence>
<evidence type="ECO:0000256" key="8">
    <source>
        <dbReference type="ARBA" id="ARBA00023235"/>
    </source>
</evidence>
<comment type="similarity">
    <text evidence="1">Belongs to the helicase family. DnaB subfamily.</text>
</comment>
<dbReference type="PROSITE" id="PS51199">
    <property type="entry name" value="SF4_HELICASE"/>
    <property type="match status" value="1"/>
</dbReference>
<dbReference type="InterPro" id="IPR027417">
    <property type="entry name" value="P-loop_NTPase"/>
</dbReference>
<evidence type="ECO:0000313" key="12">
    <source>
        <dbReference type="EMBL" id="SVC47336.1"/>
    </source>
</evidence>
<dbReference type="GO" id="GO:0005829">
    <property type="term" value="C:cytosol"/>
    <property type="evidence" value="ECO:0007669"/>
    <property type="project" value="TreeGrafter"/>
</dbReference>
<dbReference type="PANTHER" id="PTHR30153:SF2">
    <property type="entry name" value="REPLICATIVE DNA HELICASE"/>
    <property type="match status" value="1"/>
</dbReference>
<evidence type="ECO:0000256" key="9">
    <source>
        <dbReference type="ARBA" id="ARBA00044969"/>
    </source>
</evidence>
<evidence type="ECO:0000256" key="3">
    <source>
        <dbReference type="ARBA" id="ARBA00022741"/>
    </source>
</evidence>
<keyword evidence="6" id="KW-0067">ATP-binding</keyword>
<keyword evidence="8" id="KW-0413">Isomerase</keyword>
<dbReference type="InterPro" id="IPR016136">
    <property type="entry name" value="DNA_helicase_N/primase_C"/>
</dbReference>
<keyword evidence="7" id="KW-0238">DNA-binding</keyword>
<gene>
    <name evidence="12" type="ORF">METZ01_LOCUS300190</name>
</gene>
<evidence type="ECO:0000256" key="7">
    <source>
        <dbReference type="ARBA" id="ARBA00023125"/>
    </source>
</evidence>
<dbReference type="GO" id="GO:0003677">
    <property type="term" value="F:DNA binding"/>
    <property type="evidence" value="ECO:0007669"/>
    <property type="project" value="UniProtKB-KW"/>
</dbReference>
<keyword evidence="4" id="KW-0378">Hydrolase</keyword>
<dbReference type="Pfam" id="PF03796">
    <property type="entry name" value="DnaB_C"/>
    <property type="match status" value="1"/>
</dbReference>
<dbReference type="EMBL" id="UINC01093153">
    <property type="protein sequence ID" value="SVC47336.1"/>
    <property type="molecule type" value="Genomic_DNA"/>
</dbReference>
<organism evidence="12">
    <name type="scientific">marine metagenome</name>
    <dbReference type="NCBI Taxonomy" id="408172"/>
    <lineage>
        <taxon>unclassified sequences</taxon>
        <taxon>metagenomes</taxon>
        <taxon>ecological metagenomes</taxon>
    </lineage>
</organism>
<dbReference type="AlphaFoldDB" id="A0A382MF20"/>
<dbReference type="Gene3D" id="3.40.50.300">
    <property type="entry name" value="P-loop containing nucleotide triphosphate hydrolases"/>
    <property type="match status" value="1"/>
</dbReference>
<feature type="domain" description="SF4 helicase" evidence="11">
    <location>
        <begin position="172"/>
        <end position="291"/>
    </location>
</feature>
<comment type="catalytic activity">
    <reaction evidence="10">
        <text>ATP + H2O = ADP + phosphate + H(+)</text>
        <dbReference type="Rhea" id="RHEA:13065"/>
        <dbReference type="ChEBI" id="CHEBI:15377"/>
        <dbReference type="ChEBI" id="CHEBI:15378"/>
        <dbReference type="ChEBI" id="CHEBI:30616"/>
        <dbReference type="ChEBI" id="CHEBI:43474"/>
        <dbReference type="ChEBI" id="CHEBI:456216"/>
        <dbReference type="EC" id="5.6.2.3"/>
    </reaction>
</comment>
<dbReference type="EC" id="5.6.2.3" evidence="9"/>
<protein>
    <recommendedName>
        <fullName evidence="9">DNA 5'-3' helicase</fullName>
        <ecNumber evidence="9">5.6.2.3</ecNumber>
    </recommendedName>
</protein>
<dbReference type="GO" id="GO:0016787">
    <property type="term" value="F:hydrolase activity"/>
    <property type="evidence" value="ECO:0007669"/>
    <property type="project" value="UniProtKB-KW"/>
</dbReference>
<dbReference type="GO" id="GO:0006260">
    <property type="term" value="P:DNA replication"/>
    <property type="evidence" value="ECO:0007669"/>
    <property type="project" value="UniProtKB-KW"/>
</dbReference>
<reference evidence="12" key="1">
    <citation type="submission" date="2018-05" db="EMBL/GenBank/DDBJ databases">
        <authorList>
            <person name="Lanie J.A."/>
            <person name="Ng W.-L."/>
            <person name="Kazmierczak K.M."/>
            <person name="Andrzejewski T.M."/>
            <person name="Davidsen T.M."/>
            <person name="Wayne K.J."/>
            <person name="Tettelin H."/>
            <person name="Glass J.I."/>
            <person name="Rusch D."/>
            <person name="Podicherti R."/>
            <person name="Tsui H.-C.T."/>
            <person name="Winkler M.E."/>
        </authorList>
    </citation>
    <scope>NUCLEOTIDE SEQUENCE</scope>
</reference>
<evidence type="ECO:0000256" key="4">
    <source>
        <dbReference type="ARBA" id="ARBA00022801"/>
    </source>
</evidence>
<dbReference type="Pfam" id="PF00772">
    <property type="entry name" value="DnaB"/>
    <property type="match status" value="1"/>
</dbReference>
<evidence type="ECO:0000256" key="1">
    <source>
        <dbReference type="ARBA" id="ARBA00008428"/>
    </source>
</evidence>
<dbReference type="SUPFAM" id="SSF48024">
    <property type="entry name" value="N-terminal domain of DnaB helicase"/>
    <property type="match status" value="1"/>
</dbReference>
<evidence type="ECO:0000256" key="6">
    <source>
        <dbReference type="ARBA" id="ARBA00022840"/>
    </source>
</evidence>
<keyword evidence="5" id="KW-0347">Helicase</keyword>
<dbReference type="SUPFAM" id="SSF52540">
    <property type="entry name" value="P-loop containing nucleoside triphosphate hydrolases"/>
    <property type="match status" value="1"/>
</dbReference>
<evidence type="ECO:0000256" key="2">
    <source>
        <dbReference type="ARBA" id="ARBA00022705"/>
    </source>
</evidence>